<evidence type="ECO:0000313" key="2">
    <source>
        <dbReference type="Proteomes" id="UP001054945"/>
    </source>
</evidence>
<comment type="caution">
    <text evidence="1">The sequence shown here is derived from an EMBL/GenBank/DDBJ whole genome shotgun (WGS) entry which is preliminary data.</text>
</comment>
<evidence type="ECO:0000313" key="1">
    <source>
        <dbReference type="EMBL" id="GIX88693.1"/>
    </source>
</evidence>
<sequence length="83" mass="9372">MLTKHFFPKMRQTSLSSITLPYISLRPYIRALLQSAMMELLDGWPAVNSDSYEPFRAPSLSETATITGVMVGRPEVASIFIRH</sequence>
<proteinExistence type="predicted"/>
<dbReference type="AlphaFoldDB" id="A0AAV4NVE2"/>
<keyword evidence="2" id="KW-1185">Reference proteome</keyword>
<dbReference type="Proteomes" id="UP001054945">
    <property type="component" value="Unassembled WGS sequence"/>
</dbReference>
<accession>A0AAV4NVE2</accession>
<dbReference type="EMBL" id="BPLR01003793">
    <property type="protein sequence ID" value="GIX88693.1"/>
    <property type="molecule type" value="Genomic_DNA"/>
</dbReference>
<organism evidence="1 2">
    <name type="scientific">Caerostris extrusa</name>
    <name type="common">Bark spider</name>
    <name type="synonym">Caerostris bankana</name>
    <dbReference type="NCBI Taxonomy" id="172846"/>
    <lineage>
        <taxon>Eukaryota</taxon>
        <taxon>Metazoa</taxon>
        <taxon>Ecdysozoa</taxon>
        <taxon>Arthropoda</taxon>
        <taxon>Chelicerata</taxon>
        <taxon>Arachnida</taxon>
        <taxon>Araneae</taxon>
        <taxon>Araneomorphae</taxon>
        <taxon>Entelegynae</taxon>
        <taxon>Araneoidea</taxon>
        <taxon>Araneidae</taxon>
        <taxon>Caerostris</taxon>
    </lineage>
</organism>
<name>A0AAV4NVE2_CAEEX</name>
<gene>
    <name evidence="1" type="ORF">CEXT_520771</name>
</gene>
<protein>
    <submittedName>
        <fullName evidence="1">Uncharacterized protein</fullName>
    </submittedName>
</protein>
<reference evidence="1 2" key="1">
    <citation type="submission" date="2021-06" db="EMBL/GenBank/DDBJ databases">
        <title>Caerostris extrusa draft genome.</title>
        <authorList>
            <person name="Kono N."/>
            <person name="Arakawa K."/>
        </authorList>
    </citation>
    <scope>NUCLEOTIDE SEQUENCE [LARGE SCALE GENOMIC DNA]</scope>
</reference>